<feature type="chain" id="PRO_5002682232" description="Lipoprotein" evidence="1">
    <location>
        <begin position="21"/>
        <end position="225"/>
    </location>
</feature>
<feature type="signal peptide" evidence="1">
    <location>
        <begin position="1"/>
        <end position="20"/>
    </location>
</feature>
<protein>
    <recommendedName>
        <fullName evidence="4">Lipoprotein</fullName>
    </recommendedName>
</protein>
<evidence type="ECO:0000313" key="2">
    <source>
        <dbReference type="EMBL" id="ABQ24313.1"/>
    </source>
</evidence>
<dbReference type="Proteomes" id="UP000006695">
    <property type="component" value="Chromosome"/>
</dbReference>
<proteinExistence type="predicted"/>
<dbReference type="AlphaFoldDB" id="A5GDM7"/>
<keyword evidence="3" id="KW-1185">Reference proteome</keyword>
<dbReference type="RefSeq" id="WP_011937042.1">
    <property type="nucleotide sequence ID" value="NC_009483.1"/>
</dbReference>
<organism evidence="2 3">
    <name type="scientific">Geotalea uraniireducens (strain Rf4)</name>
    <name type="common">Geobacter uraniireducens</name>
    <dbReference type="NCBI Taxonomy" id="351605"/>
    <lineage>
        <taxon>Bacteria</taxon>
        <taxon>Pseudomonadati</taxon>
        <taxon>Thermodesulfobacteriota</taxon>
        <taxon>Desulfuromonadia</taxon>
        <taxon>Geobacterales</taxon>
        <taxon>Geobacteraceae</taxon>
        <taxon>Geotalea</taxon>
    </lineage>
</organism>
<dbReference type="EMBL" id="CP000698">
    <property type="protein sequence ID" value="ABQ24313.1"/>
    <property type="molecule type" value="Genomic_DNA"/>
</dbReference>
<evidence type="ECO:0008006" key="4">
    <source>
        <dbReference type="Google" id="ProtNLM"/>
    </source>
</evidence>
<evidence type="ECO:0000256" key="1">
    <source>
        <dbReference type="SAM" id="SignalP"/>
    </source>
</evidence>
<dbReference type="PROSITE" id="PS51257">
    <property type="entry name" value="PROKAR_LIPOPROTEIN"/>
    <property type="match status" value="1"/>
</dbReference>
<gene>
    <name evidence="2" type="ordered locus">Gura_0097</name>
</gene>
<dbReference type="HOGENOM" id="CLU_1228483_0_0_7"/>
<accession>A5GDM7</accession>
<name>A5GDM7_GEOUR</name>
<dbReference type="STRING" id="351605.Gura_0097"/>
<reference evidence="2 3" key="1">
    <citation type="submission" date="2007-05" db="EMBL/GenBank/DDBJ databases">
        <title>Complete sequence of Geobacter uraniireducens Rf4.</title>
        <authorList>
            <consortium name="US DOE Joint Genome Institute"/>
            <person name="Copeland A."/>
            <person name="Lucas S."/>
            <person name="Lapidus A."/>
            <person name="Barry K."/>
            <person name="Detter J.C."/>
            <person name="Glavina del Rio T."/>
            <person name="Hammon N."/>
            <person name="Israni S."/>
            <person name="Dalin E."/>
            <person name="Tice H."/>
            <person name="Pitluck S."/>
            <person name="Chertkov O."/>
            <person name="Brettin T."/>
            <person name="Bruce D."/>
            <person name="Han C."/>
            <person name="Schmutz J."/>
            <person name="Larimer F."/>
            <person name="Land M."/>
            <person name="Hauser L."/>
            <person name="Kyrpides N."/>
            <person name="Mikhailova N."/>
            <person name="Shelobolina E."/>
            <person name="Aklujkar M."/>
            <person name="Lovley D."/>
            <person name="Richardson P."/>
        </authorList>
    </citation>
    <scope>NUCLEOTIDE SEQUENCE [LARGE SCALE GENOMIC DNA]</scope>
    <source>
        <strain evidence="2 3">Rf4</strain>
    </source>
</reference>
<keyword evidence="1" id="KW-0732">Signal</keyword>
<evidence type="ECO:0000313" key="3">
    <source>
        <dbReference type="Proteomes" id="UP000006695"/>
    </source>
</evidence>
<sequence>MQKILWILAILAMTMSGCGAEWFPETVRSPTTPDDFFFTPAVLSGVTPKSTATSNAITIAGIQSGSAPISVSGDASSQYKISDGAFTKDAGTVNNTDKVTVQHTAASGVAQTITTTLTIGDKSASFSSKTANVDSFNFTKTGPANTSIVSEPITLTLVPGTYKITITNGTYSFDKISFVDTEQTRFFNNNQIIYIQNVTAKTSGGVVTTVVTIDGVVSFFKTTAE</sequence>
<dbReference type="KEGG" id="gur:Gura_0097"/>